<name>A0AA96V3T1_9EURY</name>
<evidence type="ECO:0000313" key="3">
    <source>
        <dbReference type="Proteomes" id="UP001302978"/>
    </source>
</evidence>
<protein>
    <submittedName>
        <fullName evidence="2">Uncharacterized protein</fullName>
    </submittedName>
</protein>
<organism evidence="2 3">
    <name type="scientific">Methanimicrococcus hongohii</name>
    <dbReference type="NCBI Taxonomy" id="3028295"/>
    <lineage>
        <taxon>Archaea</taxon>
        <taxon>Methanobacteriati</taxon>
        <taxon>Methanobacteriota</taxon>
        <taxon>Stenosarchaea group</taxon>
        <taxon>Methanomicrobia</taxon>
        <taxon>Methanosarcinales</taxon>
        <taxon>Methanosarcinaceae</taxon>
        <taxon>Methanimicrococcus</taxon>
    </lineage>
</organism>
<evidence type="ECO:0000313" key="2">
    <source>
        <dbReference type="EMBL" id="WNY24468.1"/>
    </source>
</evidence>
<proteinExistence type="predicted"/>
<accession>A0AA96V3T1</accession>
<evidence type="ECO:0000256" key="1">
    <source>
        <dbReference type="SAM" id="Phobius"/>
    </source>
</evidence>
<dbReference type="Proteomes" id="UP001302978">
    <property type="component" value="Chromosome"/>
</dbReference>
<keyword evidence="1" id="KW-0812">Transmembrane</keyword>
<keyword evidence="1" id="KW-0472">Membrane</keyword>
<dbReference type="AlphaFoldDB" id="A0AA96V3T1"/>
<reference evidence="2 3" key="1">
    <citation type="submission" date="2023-07" db="EMBL/GenBank/DDBJ databases">
        <title>Closed genoem sequence of Methanomicrococcus sp. Hf6.</title>
        <authorList>
            <person name="Poehlein A."/>
            <person name="Protasov E."/>
            <person name="Platt K."/>
            <person name="Reeh H."/>
            <person name="Daniel R."/>
            <person name="Brune A."/>
        </authorList>
    </citation>
    <scope>NUCLEOTIDE SEQUENCE [LARGE SCALE GENOMIC DNA]</scope>
    <source>
        <strain evidence="2 3">Hf6</strain>
    </source>
</reference>
<gene>
    <name evidence="2" type="ORF">MmiHf6_18080</name>
</gene>
<keyword evidence="1" id="KW-1133">Transmembrane helix</keyword>
<keyword evidence="3" id="KW-1185">Reference proteome</keyword>
<dbReference type="KEGG" id="mehf:MmiHf6_18080"/>
<feature type="transmembrane region" description="Helical" evidence="1">
    <location>
        <begin position="7"/>
        <end position="28"/>
    </location>
</feature>
<dbReference type="EMBL" id="CP131059">
    <property type="protein sequence ID" value="WNY24468.1"/>
    <property type="molecule type" value="Genomic_DNA"/>
</dbReference>
<sequence length="29" mass="3474">MIEFERAFLIDFLLFVSVLFCLLFDSVFV</sequence>